<keyword evidence="2" id="KW-1185">Reference proteome</keyword>
<proteinExistence type="predicted"/>
<reference evidence="1 2" key="1">
    <citation type="submission" date="2018-06" db="EMBL/GenBank/DDBJ databases">
        <title>Noncontiguous genome sequence of Ruminococcaceae bacterium ASD2818.</title>
        <authorList>
            <person name="Chaplin A.V."/>
            <person name="Sokolova S.R."/>
            <person name="Kochetkova T.O."/>
            <person name="Goltsov A.Y."/>
            <person name="Trofimov D.Y."/>
            <person name="Efimov B.A."/>
        </authorList>
    </citation>
    <scope>NUCLEOTIDE SEQUENCE [LARGE SCALE GENOMIC DNA]</scope>
    <source>
        <strain evidence="1 2">ASD2818</strain>
    </source>
</reference>
<evidence type="ECO:0000313" key="2">
    <source>
        <dbReference type="Proteomes" id="UP000249377"/>
    </source>
</evidence>
<name>A0A328UDT1_9FIRM</name>
<protein>
    <recommendedName>
        <fullName evidence="3">Beta-galactosidase trimerisation domain-containing protein</fullName>
    </recommendedName>
</protein>
<comment type="caution">
    <text evidence="1">The sequence shown here is derived from an EMBL/GenBank/DDBJ whole genome shotgun (WGS) entry which is preliminary data.</text>
</comment>
<accession>A0A328UDT1</accession>
<dbReference type="EMBL" id="QLYR01000004">
    <property type="protein sequence ID" value="RAQ28723.1"/>
    <property type="molecule type" value="Genomic_DNA"/>
</dbReference>
<sequence>MDKAYKIVWRGCGDYTDRAYFESFLQSVTQGGRVLEELNLPICEPATHPYFPLDALRSACGGFQEAAALARRYGMRVGINQWPAFGAEEVYAADDGHEMPFGPMVGYDGRIARRLACPTSPEFLAYTREKFKIYAGAGPDFIWIDDDCRFTHLGTVQYPCFCPRCVAGFEGGRFASREALVDALNQPENSALRRKWSEYGAQRLAEYCKTAREAVEEINPAIDVNLMTVGYSHTTFSGDYIEKCMAAAKSRAGRPGHGFYWDEEPRKMIDKIMEVARQVQRYPAQVLPDVQLEEDSCPRTPLNMAANIRVVLAALSIWAGCNGIAMNHLPGAGGSRPLAYSHYEFDLWRHRRAFMDQYLSFSEGLPALGIWVADNEFMAAGMDTKEKGWFHEDDPDYSVEKVNKEWPCFGSAISADPAHAYATLLQGKVVDTYSDEQIDEIFQKPVLLDGMALEALEKRGFGGRTGVRLAGRRLGLVEKMANAAVNEDFSGVTRTGIFHPTYLLEPLNSRVEILCTSPIPGAAEERPCVTRYGHVTVLGYSPYQFTGTVAKQTQLRNLLRADGAPVLLEPVDPYEISRVSPWVRGNGNRVSVLLVNTGFDPALPFEVCIRGSWTQASLLLPTGERRPVAPVYDGSFTRVRVEGLAPWDFLAVLAGE</sequence>
<organism evidence="1 2">
    <name type="scientific">Hydrogeniiclostridium mannosilyticum</name>
    <dbReference type="NCBI Taxonomy" id="2764322"/>
    <lineage>
        <taxon>Bacteria</taxon>
        <taxon>Bacillati</taxon>
        <taxon>Bacillota</taxon>
        <taxon>Clostridia</taxon>
        <taxon>Eubacteriales</taxon>
        <taxon>Acutalibacteraceae</taxon>
        <taxon>Hydrogeniiclostridium</taxon>
    </lineage>
</organism>
<evidence type="ECO:0000313" key="1">
    <source>
        <dbReference type="EMBL" id="RAQ28723.1"/>
    </source>
</evidence>
<gene>
    <name evidence="1" type="ORF">DPQ25_07985</name>
</gene>
<dbReference type="RefSeq" id="WP_112332646.1">
    <property type="nucleotide sequence ID" value="NZ_QLYR01000004.1"/>
</dbReference>
<dbReference type="AlphaFoldDB" id="A0A328UDT1"/>
<evidence type="ECO:0008006" key="3">
    <source>
        <dbReference type="Google" id="ProtNLM"/>
    </source>
</evidence>
<dbReference type="Proteomes" id="UP000249377">
    <property type="component" value="Unassembled WGS sequence"/>
</dbReference>